<reference evidence="4 5" key="1">
    <citation type="submission" date="2019-04" db="EMBL/GenBank/DDBJ databases">
        <title>Phreatobacter aquaticus sp. nov.</title>
        <authorList>
            <person name="Choi A."/>
        </authorList>
    </citation>
    <scope>NUCLEOTIDE SEQUENCE [LARGE SCALE GENOMIC DNA]</scope>
    <source>
        <strain evidence="4 5">KCTC 52518</strain>
    </source>
</reference>
<proteinExistence type="predicted"/>
<comment type="function">
    <text evidence="1">Hydrolyzes indole-3-acetamide (IAM) into indole-3-acetic acid (IAA).</text>
</comment>
<sequence>MTDPASLPALGAVATAAAITDGRTTAAAVVDQALVRIGRDNERLKAFNTVLADEARAEAALLDQLQAKGHRRGPLHGVPVAVKDIIDVGGQKTRAGSVTRDHLPAAAYDAFVVARLRAAGAVVIGKTNTVEYAFGGWGTNVIAGTPVNPHDFTVPRVPGGSSSGSGVAVGAGMVPLAFGTDTGGSVRLPAAWCGAVGYKTSYGLVSRSGVVPLALAFDTIGPITRTVRDAAVMGQVMLGSDPADASTSGAPGLDLVSGLEAGVKGLTIGLVSLDHDMAVDVEVAATIETAARALEQAGARVVRLMLPETLATYTAACGELMMVEGYCRYGALADAEPSPLGAPVAKRLRGGAGLSGPTLFAGLERRSERIIAANAALEGIDALILPTTPVPAVPISEVDEAGAPGGLTRFVNYLEWTGVSVPVGRTASGLPIGLQVVARRFADPLALRIARSAEINAGGPLPLPA</sequence>
<gene>
    <name evidence="4" type="ORF">E8M01_02525</name>
</gene>
<evidence type="ECO:0000256" key="1">
    <source>
        <dbReference type="ARBA" id="ARBA00003871"/>
    </source>
</evidence>
<dbReference type="Pfam" id="PF01425">
    <property type="entry name" value="Amidase"/>
    <property type="match status" value="1"/>
</dbReference>
<keyword evidence="5" id="KW-1185">Reference proteome</keyword>
<dbReference type="InterPro" id="IPR036928">
    <property type="entry name" value="AS_sf"/>
</dbReference>
<evidence type="ECO:0000313" key="4">
    <source>
        <dbReference type="EMBL" id="QCI63209.1"/>
    </source>
</evidence>
<dbReference type="EMBL" id="CP039690">
    <property type="protein sequence ID" value="QCI63209.1"/>
    <property type="molecule type" value="Genomic_DNA"/>
</dbReference>
<evidence type="ECO:0000313" key="5">
    <source>
        <dbReference type="Proteomes" id="UP000298781"/>
    </source>
</evidence>
<dbReference type="AlphaFoldDB" id="A0A4D7AQF5"/>
<name>A0A4D7AQF5_9HYPH</name>
<dbReference type="GO" id="GO:0003824">
    <property type="term" value="F:catalytic activity"/>
    <property type="evidence" value="ECO:0007669"/>
    <property type="project" value="InterPro"/>
</dbReference>
<accession>A0A4D7AQF5</accession>
<evidence type="ECO:0000259" key="3">
    <source>
        <dbReference type="Pfam" id="PF01425"/>
    </source>
</evidence>
<dbReference type="PANTHER" id="PTHR11895">
    <property type="entry name" value="TRANSAMIDASE"/>
    <property type="match status" value="1"/>
</dbReference>
<organism evidence="4 5">
    <name type="scientific">Phreatobacter stygius</name>
    <dbReference type="NCBI Taxonomy" id="1940610"/>
    <lineage>
        <taxon>Bacteria</taxon>
        <taxon>Pseudomonadati</taxon>
        <taxon>Pseudomonadota</taxon>
        <taxon>Alphaproteobacteria</taxon>
        <taxon>Hyphomicrobiales</taxon>
        <taxon>Phreatobacteraceae</taxon>
        <taxon>Phreatobacter</taxon>
    </lineage>
</organism>
<dbReference type="InterPro" id="IPR023631">
    <property type="entry name" value="Amidase_dom"/>
</dbReference>
<dbReference type="RefSeq" id="WP_136958670.1">
    <property type="nucleotide sequence ID" value="NZ_CP039690.1"/>
</dbReference>
<dbReference type="PANTHER" id="PTHR11895:SF176">
    <property type="entry name" value="AMIDASE AMID-RELATED"/>
    <property type="match status" value="1"/>
</dbReference>
<dbReference type="Proteomes" id="UP000298781">
    <property type="component" value="Chromosome"/>
</dbReference>
<evidence type="ECO:0000256" key="2">
    <source>
        <dbReference type="ARBA" id="ARBA00021874"/>
    </source>
</evidence>
<feature type="domain" description="Amidase" evidence="3">
    <location>
        <begin position="29"/>
        <end position="445"/>
    </location>
</feature>
<dbReference type="KEGG" id="pstg:E8M01_02525"/>
<dbReference type="Gene3D" id="3.90.1300.10">
    <property type="entry name" value="Amidase signature (AS) domain"/>
    <property type="match status" value="1"/>
</dbReference>
<dbReference type="InterPro" id="IPR000120">
    <property type="entry name" value="Amidase"/>
</dbReference>
<dbReference type="SUPFAM" id="SSF75304">
    <property type="entry name" value="Amidase signature (AS) enzymes"/>
    <property type="match status" value="1"/>
</dbReference>
<dbReference type="InterPro" id="IPR020556">
    <property type="entry name" value="Amidase_CS"/>
</dbReference>
<dbReference type="PROSITE" id="PS00571">
    <property type="entry name" value="AMIDASES"/>
    <property type="match status" value="1"/>
</dbReference>
<dbReference type="OrthoDB" id="9811471at2"/>
<protein>
    <recommendedName>
        <fullName evidence="2">Indoleacetamide hydrolase</fullName>
    </recommendedName>
</protein>